<dbReference type="InterPro" id="IPR015897">
    <property type="entry name" value="CHK_kinase-like"/>
</dbReference>
<organism evidence="2 3">
    <name type="scientific">Caenorhabditis angaria</name>
    <dbReference type="NCBI Taxonomy" id="860376"/>
    <lineage>
        <taxon>Eukaryota</taxon>
        <taxon>Metazoa</taxon>
        <taxon>Ecdysozoa</taxon>
        <taxon>Nematoda</taxon>
        <taxon>Chromadorea</taxon>
        <taxon>Rhabditida</taxon>
        <taxon>Rhabditina</taxon>
        <taxon>Rhabditomorpha</taxon>
        <taxon>Rhabditoidea</taxon>
        <taxon>Rhabditidae</taxon>
        <taxon>Peloderinae</taxon>
        <taxon>Caenorhabditis</taxon>
    </lineage>
</organism>
<dbReference type="InterPro" id="IPR011009">
    <property type="entry name" value="Kinase-like_dom_sf"/>
</dbReference>
<protein>
    <recommendedName>
        <fullName evidence="1">CHK kinase-like domain-containing protein</fullName>
    </recommendedName>
</protein>
<comment type="caution">
    <text evidence="2">The sequence shown here is derived from an EMBL/GenBank/DDBJ whole genome shotgun (WGS) entry which is preliminary data.</text>
</comment>
<evidence type="ECO:0000259" key="1">
    <source>
        <dbReference type="SMART" id="SM00587"/>
    </source>
</evidence>
<dbReference type="OrthoDB" id="5777157at2759"/>
<feature type="domain" description="CHK kinase-like" evidence="1">
    <location>
        <begin position="165"/>
        <end position="348"/>
    </location>
</feature>
<dbReference type="PANTHER" id="PTHR23020:SF15">
    <property type="entry name" value="CHK KINASE-LIKE DOMAIN-CONTAINING PROTEIN"/>
    <property type="match status" value="1"/>
</dbReference>
<keyword evidence="3" id="KW-1185">Reference proteome</keyword>
<dbReference type="Proteomes" id="UP001152747">
    <property type="component" value="Unassembled WGS sequence"/>
</dbReference>
<reference evidence="2" key="1">
    <citation type="submission" date="2022-11" db="EMBL/GenBank/DDBJ databases">
        <authorList>
            <person name="Kikuchi T."/>
        </authorList>
    </citation>
    <scope>NUCLEOTIDE SEQUENCE</scope>
    <source>
        <strain evidence="2">PS1010</strain>
    </source>
</reference>
<dbReference type="Pfam" id="PF07914">
    <property type="entry name" value="DUF1679"/>
    <property type="match status" value="1"/>
</dbReference>
<evidence type="ECO:0000313" key="2">
    <source>
        <dbReference type="EMBL" id="CAI5448705.1"/>
    </source>
</evidence>
<dbReference type="PANTHER" id="PTHR23020">
    <property type="entry name" value="UNCHARACTERIZED NUCLEAR HORMONE RECEPTOR-RELATED"/>
    <property type="match status" value="1"/>
</dbReference>
<evidence type="ECO:0000313" key="3">
    <source>
        <dbReference type="Proteomes" id="UP001152747"/>
    </source>
</evidence>
<dbReference type="SMART" id="SM00587">
    <property type="entry name" value="CHK"/>
    <property type="match status" value="1"/>
</dbReference>
<name>A0A9P1N263_9PELO</name>
<dbReference type="EMBL" id="CANHGI010000004">
    <property type="protein sequence ID" value="CAI5448705.1"/>
    <property type="molecule type" value="Genomic_DNA"/>
</dbReference>
<proteinExistence type="predicted"/>
<dbReference type="AlphaFoldDB" id="A0A9P1N263"/>
<dbReference type="InterPro" id="IPR012877">
    <property type="entry name" value="Dhs-27"/>
</dbReference>
<dbReference type="Gene3D" id="3.90.1200.10">
    <property type="match status" value="1"/>
</dbReference>
<dbReference type="SUPFAM" id="SSF56112">
    <property type="entry name" value="Protein kinase-like (PK-like)"/>
    <property type="match status" value="1"/>
</dbReference>
<accession>A0A9P1N263</accession>
<sequence length="421" mass="47633">MYRVWKPQYEIELANQKMLHVPTDGLLGSNFSWEDVERTIGDDFKFGERKTIEPLGVGVGLQSLLGVIHSDSKSSKVPETFVLKIGSPIALLQALSDQAAKVPPEAAAELVKEFVSFLPPCHNSEIYFYEKFQALPIAHSLSQIPQYFFGEKLEALEGGDYTKGCIGIEYIENVYSLSPAQNFSDEQVKQVLKVLAKLEVGFLKVSENESEQQTPHDGFAGLYKTFKDWFLQMNNQLLGNVPPLAQFAQQFTEILPEIITCEEVDKLSTALGIKKVLVHGDLWAANIMWNSETNNLEKIVDFQMIHFGLAATDLTRFFNTCLSAEDRKLKWREYLKYFHDSLVEEVDDQELPYTYEQLELSYRLVYPRSSAQLLPPLSAILENVSKLPDDEVKQAALGTVISKIAGIYADIIEEHKNRPKI</sequence>
<gene>
    <name evidence="2" type="ORF">CAMP_LOCUS11342</name>
</gene>
<dbReference type="InterPro" id="IPR052961">
    <property type="entry name" value="Oxido-Kinase-like_Enzymes"/>
</dbReference>